<gene>
    <name evidence="3" type="ORF">CEUSTIGMA_g5764.t1</name>
</gene>
<keyword evidence="4" id="KW-1185">Reference proteome</keyword>
<proteinExistence type="predicted"/>
<keyword evidence="1" id="KW-0812">Transmembrane</keyword>
<dbReference type="Proteomes" id="UP000232323">
    <property type="component" value="Unassembled WGS sequence"/>
</dbReference>
<dbReference type="AlphaFoldDB" id="A0A250X5Z9"/>
<evidence type="ECO:0000313" key="4">
    <source>
        <dbReference type="Proteomes" id="UP000232323"/>
    </source>
</evidence>
<evidence type="ECO:0000313" key="3">
    <source>
        <dbReference type="EMBL" id="GAX78322.1"/>
    </source>
</evidence>
<protein>
    <submittedName>
        <fullName evidence="3">Uncharacterized protein</fullName>
    </submittedName>
</protein>
<dbReference type="STRING" id="1157962.A0A250X5Z9"/>
<keyword evidence="1" id="KW-0472">Membrane</keyword>
<reference evidence="3 4" key="1">
    <citation type="submission" date="2017-08" db="EMBL/GenBank/DDBJ databases">
        <title>Acidophilic green algal genome provides insights into adaptation to an acidic environment.</title>
        <authorList>
            <person name="Hirooka S."/>
            <person name="Hirose Y."/>
            <person name="Kanesaki Y."/>
            <person name="Higuchi S."/>
            <person name="Fujiwara T."/>
            <person name="Onuma R."/>
            <person name="Era A."/>
            <person name="Ohbayashi R."/>
            <person name="Uzuka A."/>
            <person name="Nozaki H."/>
            <person name="Yoshikawa H."/>
            <person name="Miyagishima S.Y."/>
        </authorList>
    </citation>
    <scope>NUCLEOTIDE SEQUENCE [LARGE SCALE GENOMIC DNA]</scope>
    <source>
        <strain evidence="3 4">NIES-2499</strain>
    </source>
</reference>
<sequence length="560" mass="61140">MGAEIGHRAARLATALALLCVIGALAHFSTSDDLAQRNIKSATSTAGIIIVVAQTPFIGGLPKSFIENLFGTFIGASTGILVFFIWDRLVPFEYVVDYYLRLLTTPVVGAVGLFLGYSFSMEGAGKLVPMTYLLVIVNNVDENLAVLYAVSRFIGILVGICCLQLSTVIVFQRSATEEIVSMLGIALEELTECNRHVWSSRNLSLSDQPHVIPDVETETESHLGRSLSYPHDLTYNAIQLQSPTHVELDEERLEQYQGKVHITLNAALGALGLTSSEVLVSGRNPSTWFFVPAHFGCNCGWHVDKQQISKVIISLRRVARMEYNLWIMFSHMPTDNQDTDEGVAKFEKMVSVVRDLRFLVQTTLDGLISSNHRGQIANPDSLRYLLQRVSSIQSMFFGKGHNGSHSSVSVQDLLSIQPSLVAANKQAGGSNKGGSRHSLANYVITSPASAGGPAGLAPISSADEAGLDEPLIRPPPQGFSTSGFVTTVLSLSEIASMTRVSSDLLQYAKWRTMTTEVWWHNFQFLMVKFSDDLCALHNDFSILTSSLFSASSATLSNREV</sequence>
<name>A0A250X5Z9_9CHLO</name>
<organism evidence="3 4">
    <name type="scientific">Chlamydomonas eustigma</name>
    <dbReference type="NCBI Taxonomy" id="1157962"/>
    <lineage>
        <taxon>Eukaryota</taxon>
        <taxon>Viridiplantae</taxon>
        <taxon>Chlorophyta</taxon>
        <taxon>core chlorophytes</taxon>
        <taxon>Chlorophyceae</taxon>
        <taxon>CS clade</taxon>
        <taxon>Chlamydomonadales</taxon>
        <taxon>Chlamydomonadaceae</taxon>
        <taxon>Chlamydomonas</taxon>
    </lineage>
</organism>
<feature type="chain" id="PRO_5012535519" evidence="2">
    <location>
        <begin position="27"/>
        <end position="560"/>
    </location>
</feature>
<evidence type="ECO:0000256" key="1">
    <source>
        <dbReference type="SAM" id="Phobius"/>
    </source>
</evidence>
<feature type="signal peptide" evidence="2">
    <location>
        <begin position="1"/>
        <end position="26"/>
    </location>
</feature>
<keyword evidence="1" id="KW-1133">Transmembrane helix</keyword>
<comment type="caution">
    <text evidence="3">The sequence shown here is derived from an EMBL/GenBank/DDBJ whole genome shotgun (WGS) entry which is preliminary data.</text>
</comment>
<evidence type="ECO:0000256" key="2">
    <source>
        <dbReference type="SAM" id="SignalP"/>
    </source>
</evidence>
<accession>A0A250X5Z9</accession>
<feature type="transmembrane region" description="Helical" evidence="1">
    <location>
        <begin position="68"/>
        <end position="86"/>
    </location>
</feature>
<dbReference type="OrthoDB" id="544851at2759"/>
<feature type="transmembrane region" description="Helical" evidence="1">
    <location>
        <begin position="98"/>
        <end position="117"/>
    </location>
</feature>
<keyword evidence="2" id="KW-0732">Signal</keyword>
<dbReference type="EMBL" id="BEGY01000031">
    <property type="protein sequence ID" value="GAX78322.1"/>
    <property type="molecule type" value="Genomic_DNA"/>
</dbReference>